<evidence type="ECO:0000259" key="2">
    <source>
        <dbReference type="Pfam" id="PF14237"/>
    </source>
</evidence>
<evidence type="ECO:0000313" key="3">
    <source>
        <dbReference type="EMBL" id="QKE90609.1"/>
    </source>
</evidence>
<feature type="region of interest" description="Disordered" evidence="1">
    <location>
        <begin position="1"/>
        <end position="22"/>
    </location>
</feature>
<dbReference type="AlphaFoldDB" id="A0A6M8HQ66"/>
<dbReference type="InterPro" id="IPR025904">
    <property type="entry name" value="Tubulin-like"/>
</dbReference>
<organism evidence="3 4">
    <name type="scientific">Lichenicola cladoniae</name>
    <dbReference type="NCBI Taxonomy" id="1484109"/>
    <lineage>
        <taxon>Bacteria</taxon>
        <taxon>Pseudomonadati</taxon>
        <taxon>Pseudomonadota</taxon>
        <taxon>Alphaproteobacteria</taxon>
        <taxon>Acetobacterales</taxon>
        <taxon>Acetobacteraceae</taxon>
        <taxon>Lichenicola</taxon>
    </lineage>
</organism>
<evidence type="ECO:0000313" key="4">
    <source>
        <dbReference type="Proteomes" id="UP000500767"/>
    </source>
</evidence>
<feature type="compositionally biased region" description="Polar residues" evidence="1">
    <location>
        <begin position="1"/>
        <end position="10"/>
    </location>
</feature>
<evidence type="ECO:0000256" key="1">
    <source>
        <dbReference type="SAM" id="MobiDB-lite"/>
    </source>
</evidence>
<dbReference type="InterPro" id="IPR036525">
    <property type="entry name" value="Tubulin/FtsZ_GTPase_sf"/>
</dbReference>
<dbReference type="RefSeq" id="WP_171835557.1">
    <property type="nucleotide sequence ID" value="NZ_CP053708.1"/>
</dbReference>
<keyword evidence="4" id="KW-1185">Reference proteome</keyword>
<feature type="region of interest" description="Disordered" evidence="1">
    <location>
        <begin position="1071"/>
        <end position="1098"/>
    </location>
</feature>
<name>A0A6M8HQ66_9PROT</name>
<dbReference type="Proteomes" id="UP000500767">
    <property type="component" value="Chromosome"/>
</dbReference>
<dbReference type="Gene3D" id="3.40.50.1440">
    <property type="entry name" value="Tubulin/FtsZ, GTPase domain"/>
    <property type="match status" value="1"/>
</dbReference>
<dbReference type="InterPro" id="IPR025640">
    <property type="entry name" value="GYF_2"/>
</dbReference>
<dbReference type="Pfam" id="PF14237">
    <property type="entry name" value="GYF_2"/>
    <property type="match status" value="1"/>
</dbReference>
<dbReference type="SUPFAM" id="SSF52490">
    <property type="entry name" value="Tubulin nucleotide-binding domain-like"/>
    <property type="match status" value="1"/>
</dbReference>
<accession>A0A6M8HQ66</accession>
<gene>
    <name evidence="3" type="ORF">HN018_11705</name>
</gene>
<dbReference type="KEGG" id="lck:HN018_11705"/>
<sequence>MSSTQTSQPHPGQPGQDEDRPAARRVQPTLFVGIGGTGMQILLRLRRRILTGDWNGRRIDDLSRFPIASFVYFDTDMRTAIESDRQQSADPLARIVAFRENERLQHAVDVKRYVKDLDRYPLIADWLPVADFSLINTEKGAGQVRAISRLLFFDQFRKLTDMLRERSDGLLRSVGRQDDLAHLNLEIENRLRVVVVCSAAGGTGSGSFIDMGLALRSLIHPAPTVDLVLLLPGGYHDHQRQRVNANGYAALMELEHAMRPNPLPPFVEQWADHQGPLPNIAPYDDVYLLDTRNVLDDGLEQVGDLYDMAADILFEDFGTSEFAATKRSIAVNQAQHKIDNYEPPLPAHLGRQSLRYSQLFSSFGQATIDTKSRVAVDTAVAETSKQMLKAYFNVAMEDSGRLPTPAERDDFLDRQFYLNSSAFQHVLPGAEDVSTINEPFLIDKLLENETGQSVLAEIDRDLLSTYQSEGFQSADPHNLPTLVLREFEQRHEDVLGSIRHKTGSGLAADRILATRQRLTSERRGNGPDGLRSVLYDYLDQRERGGLDYTIRLVEDAKLQIEQEIVRLDEVEARYASRAGDTQRRFEQSLENLREAVNRRFPFGPDRKAAERYLEHLRNETAYYLSMQLRRQAAVEAKLFLREMSDMLGNRRGQDAEGNKLWDGAVAELVQGRVLVRHTLREFDTEIGLLREAVSRCDAGTYVVLPAADVEARAMLGNNEEEVQRWAEEMFRDEGGSRKLFPILRDDMQRSILLNRLRGFSRLQLAPRADALRSAQSILLDMSARDRIALFQRAMVRAMPWLDASFDHLGGGIAMGPRYTLLIAVDDKEEFERNFKAEIEQVVPTGRLGIGAPQYLNSGLRDRILIYCELSGIPLDSIDPLRTEWRISYQLEQKKPLPLHTHRQSERFPDPVVPTTQEIEEMRRNMGLFVRGVAYGILVRGSRPGQPYQIDLGGGDWGDAGTERIIRGSGFSRHRDKVQARIEAFERDLTPIQVLAASALLAWTGERVYAARMARIGPTQTDRIPGIVQTMAMELSRQLRERYVRMEGAAALAEADMQFETLKRTIPDWTEELPGSAADADPHDANRDPNDQPEARASAKRRIVPDRFRPSALQRLLKPVGPSASLPVAGLPAWHLSIAKQLTGPFGLAQLALLATQGTLREGTNVRRLGAAAWQHVRDIPELLALLHGALPEDEDDLPDDE</sequence>
<reference evidence="3 4" key="1">
    <citation type="journal article" date="2014" name="World J. Microbiol. Biotechnol.">
        <title>Biodiversity and physiological characteristics of Antarctic and Arctic lichens-associated bacteria.</title>
        <authorList>
            <person name="Lee Y.M."/>
            <person name="Kim E.H."/>
            <person name="Lee H.K."/>
            <person name="Hong S.G."/>
        </authorList>
    </citation>
    <scope>NUCLEOTIDE SEQUENCE [LARGE SCALE GENOMIC DNA]</scope>
    <source>
        <strain evidence="3 4">PAMC 26569</strain>
    </source>
</reference>
<dbReference type="Pfam" id="PF13809">
    <property type="entry name" value="Tubulin_2"/>
    <property type="match status" value="1"/>
</dbReference>
<feature type="compositionally biased region" description="Basic and acidic residues" evidence="1">
    <location>
        <begin position="1079"/>
        <end position="1093"/>
    </location>
</feature>
<feature type="domain" description="GYF" evidence="2">
    <location>
        <begin position="1133"/>
        <end position="1182"/>
    </location>
</feature>
<proteinExistence type="predicted"/>
<protein>
    <submittedName>
        <fullName evidence="3">DUF4339 domain-containing protein</fullName>
    </submittedName>
</protein>
<dbReference type="EMBL" id="CP053708">
    <property type="protein sequence ID" value="QKE90609.1"/>
    <property type="molecule type" value="Genomic_DNA"/>
</dbReference>